<keyword evidence="3" id="KW-1185">Reference proteome</keyword>
<keyword evidence="1" id="KW-1133">Transmembrane helix</keyword>
<keyword evidence="1" id="KW-0472">Membrane</keyword>
<name>A0A1R3W6V2_9GAMM</name>
<feature type="transmembrane region" description="Helical" evidence="1">
    <location>
        <begin position="100"/>
        <end position="119"/>
    </location>
</feature>
<reference evidence="2 3" key="1">
    <citation type="submission" date="2017-01" db="EMBL/GenBank/DDBJ databases">
        <authorList>
            <person name="Mah S.A."/>
            <person name="Swanson W.J."/>
            <person name="Moy G.W."/>
            <person name="Vacquier V.D."/>
        </authorList>
    </citation>
    <scope>NUCLEOTIDE SEQUENCE [LARGE SCALE GENOMIC DNA]</scope>
    <source>
        <strain evidence="2 3">M9</strain>
    </source>
</reference>
<proteinExistence type="predicted"/>
<evidence type="ECO:0000313" key="2">
    <source>
        <dbReference type="EMBL" id="SIT72900.1"/>
    </source>
</evidence>
<protein>
    <submittedName>
        <fullName evidence="2">Uncharacterized protein</fullName>
    </submittedName>
</protein>
<feature type="transmembrane region" description="Helical" evidence="1">
    <location>
        <begin position="12"/>
        <end position="32"/>
    </location>
</feature>
<dbReference type="AlphaFoldDB" id="A0A1R3W6V2"/>
<dbReference type="Proteomes" id="UP000223759">
    <property type="component" value="Unassembled WGS sequence"/>
</dbReference>
<dbReference type="STRING" id="233100.SAMN05216526_1759"/>
<gene>
    <name evidence="2" type="ORF">SAMN05216526_1759</name>
</gene>
<feature type="transmembrane region" description="Helical" evidence="1">
    <location>
        <begin position="131"/>
        <end position="148"/>
    </location>
</feature>
<dbReference type="EMBL" id="FTPK01000003">
    <property type="protein sequence ID" value="SIT72900.1"/>
    <property type="molecule type" value="Genomic_DNA"/>
</dbReference>
<sequence length="151" mass="17077">MSLGFSCASSRWAAMVISATLMLFGGLIYITYRDHSLLMFRWFDVLGVDAWVAGLGDQILNLYSPPNAWFVYSLPNLLWLISGVLLFEAIWGRIASRQKVIWVSAFCMVAIGAELLQWVNIVPGTFDVHDLWPMVLVYLAYLAVVKWGQKL</sequence>
<organism evidence="2 3">
    <name type="scientific">Ectothiorhodosinus mongolicus</name>
    <dbReference type="NCBI Taxonomy" id="233100"/>
    <lineage>
        <taxon>Bacteria</taxon>
        <taxon>Pseudomonadati</taxon>
        <taxon>Pseudomonadota</taxon>
        <taxon>Gammaproteobacteria</taxon>
        <taxon>Chromatiales</taxon>
        <taxon>Ectothiorhodospiraceae</taxon>
        <taxon>Ectothiorhodosinus</taxon>
    </lineage>
</organism>
<evidence type="ECO:0000313" key="3">
    <source>
        <dbReference type="Proteomes" id="UP000223759"/>
    </source>
</evidence>
<keyword evidence="1" id="KW-0812">Transmembrane</keyword>
<accession>A0A1R3W6V2</accession>
<feature type="transmembrane region" description="Helical" evidence="1">
    <location>
        <begin position="69"/>
        <end position="88"/>
    </location>
</feature>
<evidence type="ECO:0000256" key="1">
    <source>
        <dbReference type="SAM" id="Phobius"/>
    </source>
</evidence>